<reference evidence="2" key="1">
    <citation type="journal article" date="2014" name="Int. J. Syst. Evol. Microbiol.">
        <title>Complete genome sequence of Corynebacterium casei LMG S-19264T (=DSM 44701T), isolated from a smear-ripened cheese.</title>
        <authorList>
            <consortium name="US DOE Joint Genome Institute (JGI-PGF)"/>
            <person name="Walter F."/>
            <person name="Albersmeier A."/>
            <person name="Kalinowski J."/>
            <person name="Ruckert C."/>
        </authorList>
    </citation>
    <scope>NUCLEOTIDE SEQUENCE</scope>
    <source>
        <strain evidence="2">KCTC 12988</strain>
    </source>
</reference>
<dbReference type="EMBL" id="BMXI01000002">
    <property type="protein sequence ID" value="GHC44196.1"/>
    <property type="molecule type" value="Genomic_DNA"/>
</dbReference>
<evidence type="ECO:0000313" key="3">
    <source>
        <dbReference type="Proteomes" id="UP000644507"/>
    </source>
</evidence>
<reference evidence="2" key="2">
    <citation type="submission" date="2020-09" db="EMBL/GenBank/DDBJ databases">
        <authorList>
            <person name="Sun Q."/>
            <person name="Kim S."/>
        </authorList>
    </citation>
    <scope>NUCLEOTIDE SEQUENCE</scope>
    <source>
        <strain evidence="2">KCTC 12988</strain>
    </source>
</reference>
<gene>
    <name evidence="2" type="ORF">GCM10007100_06810</name>
</gene>
<dbReference type="RefSeq" id="WP_189567357.1">
    <property type="nucleotide sequence ID" value="NZ_BMXI01000002.1"/>
</dbReference>
<accession>A0A918WHD8</accession>
<comment type="caution">
    <text evidence="2">The sequence shown here is derived from an EMBL/GenBank/DDBJ whole genome shotgun (WGS) entry which is preliminary data.</text>
</comment>
<keyword evidence="1" id="KW-0812">Transmembrane</keyword>
<dbReference type="AlphaFoldDB" id="A0A918WHD8"/>
<keyword evidence="1" id="KW-1133">Transmembrane helix</keyword>
<dbReference type="Proteomes" id="UP000644507">
    <property type="component" value="Unassembled WGS sequence"/>
</dbReference>
<feature type="transmembrane region" description="Helical" evidence="1">
    <location>
        <begin position="36"/>
        <end position="57"/>
    </location>
</feature>
<name>A0A918WHD8_9BACT</name>
<proteinExistence type="predicted"/>
<sequence>MAEGDHRFRVQAAGASDWSAPAQVTSHYMAREKVNLLLLLGGLVVLATGAAIVHGHLTSRSEPEETS</sequence>
<keyword evidence="1" id="KW-0472">Membrane</keyword>
<evidence type="ECO:0000313" key="2">
    <source>
        <dbReference type="EMBL" id="GHC44196.1"/>
    </source>
</evidence>
<protein>
    <submittedName>
        <fullName evidence="2">Uncharacterized protein</fullName>
    </submittedName>
</protein>
<evidence type="ECO:0000256" key="1">
    <source>
        <dbReference type="SAM" id="Phobius"/>
    </source>
</evidence>
<organism evidence="2 3">
    <name type="scientific">Roseibacillus persicicus</name>
    <dbReference type="NCBI Taxonomy" id="454148"/>
    <lineage>
        <taxon>Bacteria</taxon>
        <taxon>Pseudomonadati</taxon>
        <taxon>Verrucomicrobiota</taxon>
        <taxon>Verrucomicrobiia</taxon>
        <taxon>Verrucomicrobiales</taxon>
        <taxon>Verrucomicrobiaceae</taxon>
        <taxon>Roseibacillus</taxon>
    </lineage>
</organism>
<keyword evidence="3" id="KW-1185">Reference proteome</keyword>